<protein>
    <submittedName>
        <fullName evidence="3">Uncharacterized protein</fullName>
    </submittedName>
</protein>
<dbReference type="EMBL" id="AQGS01000001">
    <property type="protein sequence ID" value="EPS45966.1"/>
    <property type="molecule type" value="Genomic_DNA"/>
</dbReference>
<evidence type="ECO:0000256" key="1">
    <source>
        <dbReference type="SAM" id="MobiDB-lite"/>
    </source>
</evidence>
<reference evidence="3 4" key="1">
    <citation type="journal article" date="2013" name="PLoS Genet.">
        <title>Genomic mechanisms accounting for the adaptation to parasitism in nematode-trapping fungi.</title>
        <authorList>
            <person name="Meerupati T."/>
            <person name="Andersson K.M."/>
            <person name="Friman E."/>
            <person name="Kumar D."/>
            <person name="Tunlid A."/>
            <person name="Ahren D."/>
        </authorList>
    </citation>
    <scope>NUCLEOTIDE SEQUENCE [LARGE SCALE GENOMIC DNA]</scope>
    <source>
        <strain evidence="3 4">CBS 200.50</strain>
    </source>
</reference>
<organism evidence="3 4">
    <name type="scientific">Dactylellina haptotyla (strain CBS 200.50)</name>
    <name type="common">Nematode-trapping fungus</name>
    <name type="synonym">Monacrosporium haptotylum</name>
    <dbReference type="NCBI Taxonomy" id="1284197"/>
    <lineage>
        <taxon>Eukaryota</taxon>
        <taxon>Fungi</taxon>
        <taxon>Dikarya</taxon>
        <taxon>Ascomycota</taxon>
        <taxon>Pezizomycotina</taxon>
        <taxon>Orbiliomycetes</taxon>
        <taxon>Orbiliales</taxon>
        <taxon>Orbiliaceae</taxon>
        <taxon>Dactylellina</taxon>
    </lineage>
</organism>
<feature type="region of interest" description="Disordered" evidence="1">
    <location>
        <begin position="76"/>
        <end position="109"/>
    </location>
</feature>
<feature type="transmembrane region" description="Helical" evidence="2">
    <location>
        <begin position="48"/>
        <end position="73"/>
    </location>
</feature>
<dbReference type="HOGENOM" id="CLU_2049660_0_0_1"/>
<evidence type="ECO:0000313" key="4">
    <source>
        <dbReference type="Proteomes" id="UP000015100"/>
    </source>
</evidence>
<keyword evidence="2" id="KW-0812">Transmembrane</keyword>
<proteinExistence type="predicted"/>
<name>S8AY92_DACHA</name>
<comment type="caution">
    <text evidence="3">The sequence shown here is derived from an EMBL/GenBank/DDBJ whole genome shotgun (WGS) entry which is preliminary data.</text>
</comment>
<evidence type="ECO:0000313" key="3">
    <source>
        <dbReference type="EMBL" id="EPS45966.1"/>
    </source>
</evidence>
<keyword evidence="2" id="KW-1133">Transmembrane helix</keyword>
<gene>
    <name evidence="3" type="ORF">H072_33</name>
</gene>
<keyword evidence="2" id="KW-0472">Membrane</keyword>
<sequence length="109" mass="11538">MTQAQVQAPPKTSVDMRSIDLEKVRPSIESDESTIRVPFSAKKTSRKLFFSLLILLNIILIAIVVGLAVGLTLRLREGPGSSSPSSPSSTAALDEGTTHGQGAGPNRHS</sequence>
<evidence type="ECO:0000256" key="2">
    <source>
        <dbReference type="SAM" id="Phobius"/>
    </source>
</evidence>
<dbReference type="OMA" id="KVRPSIE"/>
<accession>S8AY92</accession>
<dbReference type="Proteomes" id="UP000015100">
    <property type="component" value="Unassembled WGS sequence"/>
</dbReference>
<dbReference type="OrthoDB" id="5425978at2759"/>
<keyword evidence="4" id="KW-1185">Reference proteome</keyword>
<dbReference type="AlphaFoldDB" id="S8AY92"/>
<reference evidence="4" key="2">
    <citation type="submission" date="2013-04" db="EMBL/GenBank/DDBJ databases">
        <title>Genomic mechanisms accounting for the adaptation to parasitism in nematode-trapping fungi.</title>
        <authorList>
            <person name="Ahren D.G."/>
        </authorList>
    </citation>
    <scope>NUCLEOTIDE SEQUENCE [LARGE SCALE GENOMIC DNA]</scope>
    <source>
        <strain evidence="4">CBS 200.50</strain>
    </source>
</reference>
<feature type="compositionally biased region" description="Low complexity" evidence="1">
    <location>
        <begin position="78"/>
        <end position="89"/>
    </location>
</feature>